<reference evidence="2 3" key="1">
    <citation type="journal article" date="2013" name="J. Mol. Microbiol. Biotechnol.">
        <title>Analysis of the Complete Genomes of Acholeplasma brassicae , A. palmae and A. laidlawii and Their Comparison to the Obligate Parasites from ' Candidatus Phytoplasma'.</title>
        <authorList>
            <person name="Kube M."/>
            <person name="Siewert C."/>
            <person name="Migdoll A.M."/>
            <person name="Duduk B."/>
            <person name="Holz S."/>
            <person name="Rabus R."/>
            <person name="Seemuller E."/>
            <person name="Mitrovic J."/>
            <person name="Muller I."/>
            <person name="Buttner C."/>
            <person name="Reinhardt R."/>
        </authorList>
    </citation>
    <scope>NUCLEOTIDE SEQUENCE [LARGE SCALE GENOMIC DNA]</scope>
    <source>
        <strain evidence="2 3">J233</strain>
    </source>
</reference>
<sequence>MSYNDIKKWVDGKNRILEVLNSQNDIEETNKVPSESEFNFENGYYSWVTAIFVDIRNSTQIFSDNKKSTIAKVIRAFMSEIVEILRDDPNIREIGIRGDCVYAVYTTSTKKENLIVARKAFCVNTFMKMFNGLLKDKNINPIKVGIGVSTAQELVVKTGRKGSGINNLVWIGKVVSYASKFSNIANKNQNNVIIFSDNFYNSMISELRKANESENVESWFKKQSDIKLGTYYSCSLMNSKFNNWINRGMKNE</sequence>
<dbReference type="RefSeq" id="WP_030003600.1">
    <property type="nucleotide sequence ID" value="NC_022538.1"/>
</dbReference>
<evidence type="ECO:0000259" key="1">
    <source>
        <dbReference type="PROSITE" id="PS50125"/>
    </source>
</evidence>
<gene>
    <name evidence="2" type="ORF">BN85411390</name>
</gene>
<dbReference type="InterPro" id="IPR029787">
    <property type="entry name" value="Nucleotide_cyclase"/>
</dbReference>
<dbReference type="OrthoDB" id="378670at2"/>
<dbReference type="GO" id="GO:0009190">
    <property type="term" value="P:cyclic nucleotide biosynthetic process"/>
    <property type="evidence" value="ECO:0007669"/>
    <property type="project" value="InterPro"/>
</dbReference>
<name>U4KS47_ALTPJ</name>
<dbReference type="STRING" id="1318466.BN85411390"/>
<evidence type="ECO:0000313" key="2">
    <source>
        <dbReference type="EMBL" id="CCV64716.1"/>
    </source>
</evidence>
<dbReference type="Proteomes" id="UP000032740">
    <property type="component" value="Chromosome"/>
</dbReference>
<protein>
    <recommendedName>
        <fullName evidence="1">Guanylate cyclase domain-containing protein</fullName>
    </recommendedName>
</protein>
<organism evidence="2 3">
    <name type="scientific">Alteracholeplasma palmae (strain ATCC 49389 / J233)</name>
    <name type="common">Acholeplasma palmae</name>
    <dbReference type="NCBI Taxonomy" id="1318466"/>
    <lineage>
        <taxon>Bacteria</taxon>
        <taxon>Bacillati</taxon>
        <taxon>Mycoplasmatota</taxon>
        <taxon>Mollicutes</taxon>
        <taxon>Acholeplasmatales</taxon>
        <taxon>Acholeplasmataceae</taxon>
        <taxon>Acholeplasma</taxon>
    </lineage>
</organism>
<proteinExistence type="predicted"/>
<dbReference type="Pfam" id="PF00211">
    <property type="entry name" value="Guanylate_cyc"/>
    <property type="match status" value="1"/>
</dbReference>
<dbReference type="InterPro" id="IPR001054">
    <property type="entry name" value="A/G_cyclase"/>
</dbReference>
<dbReference type="HOGENOM" id="CLU_1141572_0_0_14"/>
<dbReference type="SUPFAM" id="SSF55073">
    <property type="entry name" value="Nucleotide cyclase"/>
    <property type="match status" value="1"/>
</dbReference>
<evidence type="ECO:0000313" key="3">
    <source>
        <dbReference type="Proteomes" id="UP000032740"/>
    </source>
</evidence>
<accession>U4KS47</accession>
<dbReference type="GO" id="GO:0004016">
    <property type="term" value="F:adenylate cyclase activity"/>
    <property type="evidence" value="ECO:0007669"/>
    <property type="project" value="UniProtKB-ARBA"/>
</dbReference>
<dbReference type="KEGG" id="apal:BN85411390"/>
<dbReference type="AlphaFoldDB" id="U4KS47"/>
<keyword evidence="3" id="KW-1185">Reference proteome</keyword>
<dbReference type="EMBL" id="FO681347">
    <property type="protein sequence ID" value="CCV64716.1"/>
    <property type="molecule type" value="Genomic_DNA"/>
</dbReference>
<feature type="domain" description="Guanylate cyclase" evidence="1">
    <location>
        <begin position="49"/>
        <end position="182"/>
    </location>
</feature>
<dbReference type="Gene3D" id="3.30.70.1230">
    <property type="entry name" value="Nucleotide cyclase"/>
    <property type="match status" value="1"/>
</dbReference>
<dbReference type="GO" id="GO:0035556">
    <property type="term" value="P:intracellular signal transduction"/>
    <property type="evidence" value="ECO:0007669"/>
    <property type="project" value="InterPro"/>
</dbReference>
<dbReference type="PROSITE" id="PS50125">
    <property type="entry name" value="GUANYLATE_CYCLASE_2"/>
    <property type="match status" value="1"/>
</dbReference>